<sequence>MDLLDLAVLMKAPSDSNMLSIPEEAILNNSISDMLKVLLPMIKTPETRSKVDPGMLENIKEIYVLYQARQALSKKINSRIKSMAKQIRQDDNIALITFKIKTKYMKHYETLLPAEPLHAMAKSQQTPNLNIFFTMPIQS</sequence>
<dbReference type="EMBL" id="LN734204">
    <property type="protein sequence ID" value="CEP19999.1"/>
    <property type="molecule type" value="Genomic_DNA"/>
</dbReference>
<evidence type="ECO:0000313" key="2">
    <source>
        <dbReference type="Proteomes" id="UP000054107"/>
    </source>
</evidence>
<keyword evidence="2" id="KW-1185">Reference proteome</keyword>
<proteinExistence type="predicted"/>
<dbReference type="AlphaFoldDB" id="A0A0B7NXU8"/>
<protein>
    <submittedName>
        <fullName evidence="1">Uncharacterized protein</fullName>
    </submittedName>
</protein>
<dbReference type="Proteomes" id="UP000054107">
    <property type="component" value="Unassembled WGS sequence"/>
</dbReference>
<accession>A0A0B7NXU8</accession>
<name>A0A0B7NXU8_9FUNG</name>
<organism evidence="1 2">
    <name type="scientific">Parasitella parasitica</name>
    <dbReference type="NCBI Taxonomy" id="35722"/>
    <lineage>
        <taxon>Eukaryota</taxon>
        <taxon>Fungi</taxon>
        <taxon>Fungi incertae sedis</taxon>
        <taxon>Mucoromycota</taxon>
        <taxon>Mucoromycotina</taxon>
        <taxon>Mucoromycetes</taxon>
        <taxon>Mucorales</taxon>
        <taxon>Mucorineae</taxon>
        <taxon>Mucoraceae</taxon>
        <taxon>Parasitella</taxon>
    </lineage>
</organism>
<reference evidence="1 2" key="1">
    <citation type="submission" date="2014-09" db="EMBL/GenBank/DDBJ databases">
        <authorList>
            <person name="Ellenberger Sabrina"/>
        </authorList>
    </citation>
    <scope>NUCLEOTIDE SEQUENCE [LARGE SCALE GENOMIC DNA]</scope>
    <source>
        <strain evidence="1 2">CBS 412.66</strain>
    </source>
</reference>
<evidence type="ECO:0000313" key="1">
    <source>
        <dbReference type="EMBL" id="CEP19999.1"/>
    </source>
</evidence>
<gene>
    <name evidence="1" type="primary">PARPA_14320.1 scaffold 50072</name>
</gene>